<dbReference type="RefSeq" id="WP_053231912.1">
    <property type="nucleotide sequence ID" value="NZ_CP011125.1"/>
</dbReference>
<dbReference type="STRING" id="927083.DB32_001736"/>
<feature type="signal peptide" evidence="1">
    <location>
        <begin position="1"/>
        <end position="26"/>
    </location>
</feature>
<dbReference type="Proteomes" id="UP000034883">
    <property type="component" value="Chromosome"/>
</dbReference>
<accession>A0A0F6W0S9</accession>
<name>A0A0F6W0S9_9BACT</name>
<dbReference type="AlphaFoldDB" id="A0A0F6W0S9"/>
<evidence type="ECO:0008006" key="4">
    <source>
        <dbReference type="Google" id="ProtNLM"/>
    </source>
</evidence>
<organism evidence="2 3">
    <name type="scientific">Sandaracinus amylolyticus</name>
    <dbReference type="NCBI Taxonomy" id="927083"/>
    <lineage>
        <taxon>Bacteria</taxon>
        <taxon>Pseudomonadati</taxon>
        <taxon>Myxococcota</taxon>
        <taxon>Polyangia</taxon>
        <taxon>Polyangiales</taxon>
        <taxon>Sandaracinaceae</taxon>
        <taxon>Sandaracinus</taxon>
    </lineage>
</organism>
<evidence type="ECO:0000313" key="2">
    <source>
        <dbReference type="EMBL" id="AKF04587.1"/>
    </source>
</evidence>
<dbReference type="EMBL" id="CP011125">
    <property type="protein sequence ID" value="AKF04587.1"/>
    <property type="molecule type" value="Genomic_DNA"/>
</dbReference>
<sequence length="193" mass="20355">MKIHPSVRLAALALLSACGSSPCDRAAEACESPDPVVVSLFGTERIDACRATASGGSDAECNECQDVCGAPTETTELEVLGCFATAPSGASRRVLCLGEDYVPNEVTDAGNGAFAFQLWRGEPGEEVRDLSGEFEIVEDEGIIRFFLDEMPGEQLCAAVRLARGNGIATGDLDRECEADAPLVLGWANAEQPR</sequence>
<keyword evidence="3" id="KW-1185">Reference proteome</keyword>
<feature type="chain" id="PRO_5002511762" description="Lipoprotein" evidence="1">
    <location>
        <begin position="27"/>
        <end position="193"/>
    </location>
</feature>
<evidence type="ECO:0000256" key="1">
    <source>
        <dbReference type="SAM" id="SignalP"/>
    </source>
</evidence>
<dbReference type="KEGG" id="samy:DB32_001736"/>
<proteinExistence type="predicted"/>
<reference evidence="2 3" key="1">
    <citation type="submission" date="2015-03" db="EMBL/GenBank/DDBJ databases">
        <title>Genome assembly of Sandaracinus amylolyticus DSM 53668.</title>
        <authorList>
            <person name="Sharma G."/>
            <person name="Subramanian S."/>
        </authorList>
    </citation>
    <scope>NUCLEOTIDE SEQUENCE [LARGE SCALE GENOMIC DNA]</scope>
    <source>
        <strain evidence="2 3">DSM 53668</strain>
    </source>
</reference>
<keyword evidence="1" id="KW-0732">Signal</keyword>
<protein>
    <recommendedName>
        <fullName evidence="4">Lipoprotein</fullName>
    </recommendedName>
</protein>
<evidence type="ECO:0000313" key="3">
    <source>
        <dbReference type="Proteomes" id="UP000034883"/>
    </source>
</evidence>
<gene>
    <name evidence="2" type="ORF">DB32_001736</name>
</gene>